<reference evidence="3 4" key="1">
    <citation type="submission" date="2020-11" db="EMBL/GenBank/DDBJ databases">
        <authorList>
            <person name="Sun Q."/>
        </authorList>
    </citation>
    <scope>NUCLEOTIDE SEQUENCE [LARGE SCALE GENOMIC DNA]</scope>
    <source>
        <strain evidence="3 4">P8398</strain>
    </source>
</reference>
<dbReference type="RefSeq" id="WP_206089080.1">
    <property type="nucleotide sequence ID" value="NZ_CP065053.1"/>
</dbReference>
<proteinExistence type="predicted"/>
<gene>
    <name evidence="3" type="ORF">IV454_28935</name>
</gene>
<organism evidence="3 4">
    <name type="scientific">Massilia antarctica</name>
    <dbReference type="NCBI Taxonomy" id="2765360"/>
    <lineage>
        <taxon>Bacteria</taxon>
        <taxon>Pseudomonadati</taxon>
        <taxon>Pseudomonadota</taxon>
        <taxon>Betaproteobacteria</taxon>
        <taxon>Burkholderiales</taxon>
        <taxon>Oxalobacteraceae</taxon>
        <taxon>Telluria group</taxon>
        <taxon>Massilia</taxon>
    </lineage>
</organism>
<sequence length="189" mass="20542">MPGAWRAWESCKLHFGNLLIARTRVCCHTGWAPSPRAAHFFHINKNDKTTMMSRPLCLALILAGAHAAAHAQVIKCQDGAGHTTYQSTPCAAQQGAREQKMATPGHKPGGAASAPPKKEPVAPEQADMAAFNERMRVRMCEIYRKNVSVLKDSEKMIVADGKGALQVADARRRAAEIAQAEQRVAETCK</sequence>
<evidence type="ECO:0000313" key="3">
    <source>
        <dbReference type="EMBL" id="QPI49420.1"/>
    </source>
</evidence>
<evidence type="ECO:0000256" key="1">
    <source>
        <dbReference type="SAM" id="MobiDB-lite"/>
    </source>
</evidence>
<evidence type="ECO:0000313" key="4">
    <source>
        <dbReference type="Proteomes" id="UP000662888"/>
    </source>
</evidence>
<dbReference type="InterPro" id="IPR025392">
    <property type="entry name" value="DUF4124"/>
</dbReference>
<name>A0AA48WDV3_9BURK</name>
<keyword evidence="4" id="KW-1185">Reference proteome</keyword>
<dbReference type="Pfam" id="PF13511">
    <property type="entry name" value="DUF4124"/>
    <property type="match status" value="1"/>
</dbReference>
<evidence type="ECO:0000259" key="2">
    <source>
        <dbReference type="Pfam" id="PF13511"/>
    </source>
</evidence>
<dbReference type="EMBL" id="CP065053">
    <property type="protein sequence ID" value="QPI49420.1"/>
    <property type="molecule type" value="Genomic_DNA"/>
</dbReference>
<feature type="domain" description="DUF4124" evidence="2">
    <location>
        <begin position="62"/>
        <end position="105"/>
    </location>
</feature>
<feature type="region of interest" description="Disordered" evidence="1">
    <location>
        <begin position="90"/>
        <end position="120"/>
    </location>
</feature>
<protein>
    <submittedName>
        <fullName evidence="3">DUF4124 domain-containing protein</fullName>
    </submittedName>
</protein>
<dbReference type="Proteomes" id="UP000662888">
    <property type="component" value="Chromosome"/>
</dbReference>
<accession>A0AA48WDV3</accession>